<evidence type="ECO:0000313" key="3">
    <source>
        <dbReference type="EMBL" id="GGD28843.1"/>
    </source>
</evidence>
<evidence type="ECO:0008006" key="5">
    <source>
        <dbReference type="Google" id="ProtNLM"/>
    </source>
</evidence>
<keyword evidence="2" id="KW-0812">Transmembrane</keyword>
<reference evidence="4" key="1">
    <citation type="journal article" date="2019" name="Int. J. Syst. Evol. Microbiol.">
        <title>The Global Catalogue of Microorganisms (GCM) 10K type strain sequencing project: providing services to taxonomists for standard genome sequencing and annotation.</title>
        <authorList>
            <consortium name="The Broad Institute Genomics Platform"/>
            <consortium name="The Broad Institute Genome Sequencing Center for Infectious Disease"/>
            <person name="Wu L."/>
            <person name="Ma J."/>
        </authorList>
    </citation>
    <scope>NUCLEOTIDE SEQUENCE [LARGE SCALE GENOMIC DNA]</scope>
    <source>
        <strain evidence="4">CGMCC 1.15353</strain>
    </source>
</reference>
<accession>A0ABQ1QIQ1</accession>
<dbReference type="RefSeq" id="WP_188656149.1">
    <property type="nucleotide sequence ID" value="NZ_BMIN01000028.1"/>
</dbReference>
<organism evidence="3 4">
    <name type="scientific">Pontibacillus salipaludis</name>
    <dbReference type="NCBI Taxonomy" id="1697394"/>
    <lineage>
        <taxon>Bacteria</taxon>
        <taxon>Bacillati</taxon>
        <taxon>Bacillota</taxon>
        <taxon>Bacilli</taxon>
        <taxon>Bacillales</taxon>
        <taxon>Bacillaceae</taxon>
        <taxon>Pontibacillus</taxon>
    </lineage>
</organism>
<keyword evidence="2" id="KW-1133">Transmembrane helix</keyword>
<dbReference type="InterPro" id="IPR017853">
    <property type="entry name" value="GH"/>
</dbReference>
<comment type="caution">
    <text evidence="3">The sequence shown here is derived from an EMBL/GenBank/DDBJ whole genome shotgun (WGS) entry which is preliminary data.</text>
</comment>
<sequence>MKKWPFVLGGFLLILAFPFIWWLLEPKQPLETLIVDKTVPNESYREHKGLTWLLNYEKYTKADGDAYDTEQDYVGYHPGEKPETSSLPEDLSTYNMIYLADTYGVYDADLKGDNSDGEKSTKVTGGLTKEEAEQIEASLYENPATFIAEFNTFSSPTRGDARQTITNLLNIEATGWSGRYFKDLAKDSQKSEIPKWAVRDYEEQQGKDWSFKGAGYVLVHRDNTIVVLEEDEHVSGEGIRATFTDQGEKQFGLKESPHYAYWFDIVKPYDSKNVMAYYDWDLTEQGEEKLSEHNIPLQFPAVTRTTKNDYPAYYFAGDFADMESLPPFYQYKGVANFRKWFSFDDPSNPQPFYWKTYVPMLRDILKEAKTSPKSQTEETKKQVANEDGISYPTRVGEKRFEIYQNGEWKPALMKGVNIGMGKPGAFPGEAAITEREYARWFEQIGEMNANAIRVYTLHPPGFYRALKNYNEDADDPIYVFHGAWVEEEPLERHLDSFHEENTESFKREISTLVDVIHGNAEVEEKPGHASGVYNADISEYVIGWIIGIEWFPEMVEKTNENHQDKGDYSGEYVYTEDAQPFEHWLASMMDYTVQYEMEHYNWQRPISFTNWPTTDFLEHPSEPLEKEDLVGVNPNVIHTNEDTFKPGMFASYHVYPYYPDFFNYDEEYLSYKDQRGENNSYAGYLNDLVSQHDMPILVAEFGVPGSRGKTHGNPFGWDQGHHSEQQQGEINKRLFEDIVAEGTLGGLVFTWQDEWFKRTWNTMELDNPNRRPFWSNAQTNEQQFGLLSFDRLKRTVDGKGESWQDAKLSSSENGKIQSVATDHDERYLYLRFDMDKSFNFEDQSLHVAFDTIQNQGITTLTDEVTTKQGVDFLLEINGKEQAELLVDSYYDPFYYQYGESLSMIEQQPYASKKNNGEFHPIRLALNKELKIPTTNETIPFSSYETGKLQHGNANPESEDYNALTDYAIGENDQVIEVRIPWQLLNIKDPSQKEQMTDLWKEGLKGSRNFENLSIMAYTKQGNEINSKTNFLPYTWENWNEPKSEERLKKSYDIMKDAFEQAD</sequence>
<dbReference type="Gene3D" id="3.20.20.80">
    <property type="entry name" value="Glycosidases"/>
    <property type="match status" value="1"/>
</dbReference>
<dbReference type="Proteomes" id="UP000642571">
    <property type="component" value="Unassembled WGS sequence"/>
</dbReference>
<feature type="transmembrane region" description="Helical" evidence="2">
    <location>
        <begin position="7"/>
        <end position="24"/>
    </location>
</feature>
<evidence type="ECO:0000256" key="1">
    <source>
        <dbReference type="SAM" id="MobiDB-lite"/>
    </source>
</evidence>
<name>A0ABQ1QIQ1_9BACI</name>
<feature type="region of interest" description="Disordered" evidence="1">
    <location>
        <begin position="368"/>
        <end position="387"/>
    </location>
</feature>
<protein>
    <recommendedName>
        <fullName evidence="5">Glycosyl transferase family 2</fullName>
    </recommendedName>
</protein>
<dbReference type="SUPFAM" id="SSF51445">
    <property type="entry name" value="(Trans)glycosidases"/>
    <property type="match status" value="1"/>
</dbReference>
<feature type="compositionally biased region" description="Basic and acidic residues" evidence="1">
    <location>
        <begin position="368"/>
        <end position="384"/>
    </location>
</feature>
<keyword evidence="4" id="KW-1185">Reference proteome</keyword>
<keyword evidence="2" id="KW-0472">Membrane</keyword>
<evidence type="ECO:0000313" key="4">
    <source>
        <dbReference type="Proteomes" id="UP000642571"/>
    </source>
</evidence>
<gene>
    <name evidence="3" type="ORF">GCM10011389_40560</name>
</gene>
<proteinExistence type="predicted"/>
<evidence type="ECO:0000256" key="2">
    <source>
        <dbReference type="SAM" id="Phobius"/>
    </source>
</evidence>
<dbReference type="EMBL" id="BMIN01000028">
    <property type="protein sequence ID" value="GGD28843.1"/>
    <property type="molecule type" value="Genomic_DNA"/>
</dbReference>